<sequence>MIKKIAGFALVVAILTSSAMAAPAKSPQTYKAAPALAVEILIEHGENPEGQIIKEVSSKLGPRGTFMGLEKDDPHYKHAVMHYLHHTIGAIEMEQKDCENVEMN</sequence>
<dbReference type="Proteomes" id="UP000184251">
    <property type="component" value="Unassembled WGS sequence"/>
</dbReference>
<organism evidence="2 3">
    <name type="scientific">Alkalibacter saccharofermentans DSM 14828</name>
    <dbReference type="NCBI Taxonomy" id="1120975"/>
    <lineage>
        <taxon>Bacteria</taxon>
        <taxon>Bacillati</taxon>
        <taxon>Bacillota</taxon>
        <taxon>Clostridia</taxon>
        <taxon>Eubacteriales</taxon>
        <taxon>Eubacteriaceae</taxon>
        <taxon>Alkalibacter</taxon>
    </lineage>
</organism>
<keyword evidence="3" id="KW-1185">Reference proteome</keyword>
<evidence type="ECO:0000313" key="2">
    <source>
        <dbReference type="EMBL" id="SHE59914.1"/>
    </source>
</evidence>
<reference evidence="2 3" key="1">
    <citation type="submission" date="2016-11" db="EMBL/GenBank/DDBJ databases">
        <authorList>
            <person name="Jaros S."/>
            <person name="Januszkiewicz K."/>
            <person name="Wedrychowicz H."/>
        </authorList>
    </citation>
    <scope>NUCLEOTIDE SEQUENCE [LARGE SCALE GENOMIC DNA]</scope>
    <source>
        <strain evidence="2 3">DSM 14828</strain>
    </source>
</reference>
<gene>
    <name evidence="2" type="ORF">SAMN02746064_00818</name>
</gene>
<accession>A0A1M4UTA3</accession>
<name>A0A1M4UTA3_9FIRM</name>
<dbReference type="RefSeq" id="WP_073269813.1">
    <property type="nucleotide sequence ID" value="NZ_FQTU01000004.1"/>
</dbReference>
<dbReference type="OrthoDB" id="9945623at2"/>
<feature type="signal peptide" evidence="1">
    <location>
        <begin position="1"/>
        <end position="21"/>
    </location>
</feature>
<feature type="chain" id="PRO_5012544673" evidence="1">
    <location>
        <begin position="22"/>
        <end position="104"/>
    </location>
</feature>
<dbReference type="STRING" id="1120975.SAMN02746064_00818"/>
<proteinExistence type="predicted"/>
<keyword evidence="1" id="KW-0732">Signal</keyword>
<evidence type="ECO:0000256" key="1">
    <source>
        <dbReference type="SAM" id="SignalP"/>
    </source>
</evidence>
<dbReference type="EMBL" id="FQTU01000004">
    <property type="protein sequence ID" value="SHE59914.1"/>
    <property type="molecule type" value="Genomic_DNA"/>
</dbReference>
<protein>
    <submittedName>
        <fullName evidence="2">Uncharacterized protein</fullName>
    </submittedName>
</protein>
<evidence type="ECO:0000313" key="3">
    <source>
        <dbReference type="Proteomes" id="UP000184251"/>
    </source>
</evidence>
<dbReference type="AlphaFoldDB" id="A0A1M4UTA3"/>